<dbReference type="AlphaFoldDB" id="X1MLA8"/>
<feature type="non-terminal residue" evidence="1">
    <location>
        <position position="1"/>
    </location>
</feature>
<dbReference type="EMBL" id="BARV01015763">
    <property type="protein sequence ID" value="GAI32422.1"/>
    <property type="molecule type" value="Genomic_DNA"/>
</dbReference>
<protein>
    <submittedName>
        <fullName evidence="1">Uncharacterized protein</fullName>
    </submittedName>
</protein>
<sequence>CSSLKDIKKYYKRVINMAIVDKITGETIEKLRGKVDFYLLRGILPVARRWPKKPKPPYTALQAEAMAVFAIANDSFHYLTDNMIQAWRTGSVGKSAAWTDVFRSIIMKYWKKYRVIAPIAIDYQVIEEDTKFKVKWNILQRFIALDIPWEYTELETTLINKEDILSAPKPIYFTLYLNSEIRVAAPYILFDVT</sequence>
<proteinExistence type="predicted"/>
<evidence type="ECO:0000313" key="1">
    <source>
        <dbReference type="EMBL" id="GAI32422.1"/>
    </source>
</evidence>
<gene>
    <name evidence="1" type="ORF">S06H3_27193</name>
</gene>
<comment type="caution">
    <text evidence="1">The sequence shown here is derived from an EMBL/GenBank/DDBJ whole genome shotgun (WGS) entry which is preliminary data.</text>
</comment>
<name>X1MLA8_9ZZZZ</name>
<organism evidence="1">
    <name type="scientific">marine sediment metagenome</name>
    <dbReference type="NCBI Taxonomy" id="412755"/>
    <lineage>
        <taxon>unclassified sequences</taxon>
        <taxon>metagenomes</taxon>
        <taxon>ecological metagenomes</taxon>
    </lineage>
</organism>
<reference evidence="1" key="1">
    <citation type="journal article" date="2014" name="Front. Microbiol.">
        <title>High frequency of phylogenetically diverse reductive dehalogenase-homologous genes in deep subseafloor sedimentary metagenomes.</title>
        <authorList>
            <person name="Kawai M."/>
            <person name="Futagami T."/>
            <person name="Toyoda A."/>
            <person name="Takaki Y."/>
            <person name="Nishi S."/>
            <person name="Hori S."/>
            <person name="Arai W."/>
            <person name="Tsubouchi T."/>
            <person name="Morono Y."/>
            <person name="Uchiyama I."/>
            <person name="Ito T."/>
            <person name="Fujiyama A."/>
            <person name="Inagaki F."/>
            <person name="Takami H."/>
        </authorList>
    </citation>
    <scope>NUCLEOTIDE SEQUENCE</scope>
    <source>
        <strain evidence="1">Expedition CK06-06</strain>
    </source>
</reference>
<accession>X1MLA8</accession>